<dbReference type="STRING" id="1489064.WH96_19455"/>
<feature type="transmembrane region" description="Helical" evidence="1">
    <location>
        <begin position="7"/>
        <end position="28"/>
    </location>
</feature>
<dbReference type="Pfam" id="PF11391">
    <property type="entry name" value="DUF2798"/>
    <property type="match status" value="1"/>
</dbReference>
<dbReference type="OrthoDB" id="8481133at2"/>
<dbReference type="RefSeq" id="WP_047765891.1">
    <property type="nucleotide sequence ID" value="NZ_LAQL01000019.1"/>
</dbReference>
<keyword evidence="3" id="KW-1185">Reference proteome</keyword>
<proteinExistence type="predicted"/>
<gene>
    <name evidence="2" type="ORF">WH96_19455</name>
</gene>
<feature type="transmembrane region" description="Helical" evidence="1">
    <location>
        <begin position="40"/>
        <end position="62"/>
    </location>
</feature>
<accession>A0A0H2M9E7</accession>
<keyword evidence="1" id="KW-1133">Transmembrane helix</keyword>
<evidence type="ECO:0000313" key="2">
    <source>
        <dbReference type="EMBL" id="KLN59144.1"/>
    </source>
</evidence>
<dbReference type="Proteomes" id="UP000035444">
    <property type="component" value="Unassembled WGS sequence"/>
</dbReference>
<name>A0A0H2M9E7_9PROT</name>
<reference evidence="2 3" key="1">
    <citation type="submission" date="2015-03" db="EMBL/GenBank/DDBJ databases">
        <title>Genome Sequence of Kiloniella spongiae MEBiC09566, isolated from a marine sponge.</title>
        <authorList>
            <person name="Shao Z."/>
            <person name="Wang L."/>
            <person name="Li X."/>
        </authorList>
    </citation>
    <scope>NUCLEOTIDE SEQUENCE [LARGE SCALE GENOMIC DNA]</scope>
    <source>
        <strain evidence="2 3">MEBiC09566</strain>
    </source>
</reference>
<comment type="caution">
    <text evidence="2">The sequence shown here is derived from an EMBL/GenBank/DDBJ whole genome shotgun (WGS) entry which is preliminary data.</text>
</comment>
<organism evidence="2 3">
    <name type="scientific">Kiloniella spongiae</name>
    <dbReference type="NCBI Taxonomy" id="1489064"/>
    <lineage>
        <taxon>Bacteria</taxon>
        <taxon>Pseudomonadati</taxon>
        <taxon>Pseudomonadota</taxon>
        <taxon>Alphaproteobacteria</taxon>
        <taxon>Rhodospirillales</taxon>
        <taxon>Kiloniellaceae</taxon>
        <taxon>Kiloniella</taxon>
    </lineage>
</organism>
<dbReference type="AlphaFoldDB" id="A0A0H2M9E7"/>
<dbReference type="EMBL" id="LAQL01000019">
    <property type="protein sequence ID" value="KLN59144.1"/>
    <property type="molecule type" value="Genomic_DNA"/>
</dbReference>
<dbReference type="InterPro" id="IPR021529">
    <property type="entry name" value="DUF2798"/>
</dbReference>
<evidence type="ECO:0008006" key="4">
    <source>
        <dbReference type="Google" id="ProtNLM"/>
    </source>
</evidence>
<sequence length="72" mass="8323">MKHRIVFSILMSFILSLLMTCWVTWINLGWSPDFIDKWLIAFRLAWPAAAVIAFALGPFINITTQQIVRKIS</sequence>
<evidence type="ECO:0000313" key="3">
    <source>
        <dbReference type="Proteomes" id="UP000035444"/>
    </source>
</evidence>
<keyword evidence="1" id="KW-0812">Transmembrane</keyword>
<evidence type="ECO:0000256" key="1">
    <source>
        <dbReference type="SAM" id="Phobius"/>
    </source>
</evidence>
<protein>
    <recommendedName>
        <fullName evidence="4">DUF2798 domain-containing protein</fullName>
    </recommendedName>
</protein>
<keyword evidence="1" id="KW-0472">Membrane</keyword>